<keyword evidence="10" id="KW-0594">Phospholipid biosynthesis</keyword>
<feature type="transmembrane region" description="Helical" evidence="14">
    <location>
        <begin position="20"/>
        <end position="43"/>
    </location>
</feature>
<dbReference type="InterPro" id="IPR043130">
    <property type="entry name" value="CDP-OH_PTrfase_TM_dom"/>
</dbReference>
<keyword evidence="16" id="KW-1185">Reference proteome</keyword>
<dbReference type="PANTHER" id="PTHR14269:SF11">
    <property type="entry name" value="CDP-DIACYLGLYCEROL--GLYCEROL-3-PHOSPHATE 3-PHOSPHATIDYLTRANSFERASE"/>
    <property type="match status" value="1"/>
</dbReference>
<sequence>MIKLADWFTLSRVIFTPLVAVMWALPALVWHWWGLGLFVVAGLTDFADGRIARARNETGKFGSYVDPLADKILVLGTAAVLISDHRLSVWWFFIVLMRELAVTTLRSVLKPGASMPASRLAKWKTITQLFAIGASSVLTGPIPEVLVVLSGILTVVTGYEYIRGYWPSIEI</sequence>
<evidence type="ECO:0000256" key="5">
    <source>
        <dbReference type="ARBA" id="ARBA00022679"/>
    </source>
</evidence>
<keyword evidence="7 14" id="KW-1133">Transmembrane helix</keyword>
<dbReference type="InterPro" id="IPR004570">
    <property type="entry name" value="Phosphatidylglycerol_P_synth"/>
</dbReference>
<name>A0A7Y0Q108_9FIRM</name>
<evidence type="ECO:0000256" key="1">
    <source>
        <dbReference type="ARBA" id="ARBA00003973"/>
    </source>
</evidence>
<keyword evidence="11" id="KW-1208">Phospholipid metabolism</keyword>
<evidence type="ECO:0000256" key="8">
    <source>
        <dbReference type="ARBA" id="ARBA00023098"/>
    </source>
</evidence>
<dbReference type="UniPathway" id="UPA00084">
    <property type="reaction ID" value="UER00503"/>
</dbReference>
<comment type="similarity">
    <text evidence="3 13">Belongs to the CDP-alcohol phosphatidyltransferase class-I family.</text>
</comment>
<keyword evidence="4" id="KW-0444">Lipid biosynthesis</keyword>
<dbReference type="EMBL" id="JABBVZ010000001">
    <property type="protein sequence ID" value="NMP20810.1"/>
    <property type="molecule type" value="Genomic_DNA"/>
</dbReference>
<comment type="caution">
    <text evidence="15">The sequence shown here is derived from an EMBL/GenBank/DDBJ whole genome shotgun (WGS) entry which is preliminary data.</text>
</comment>
<feature type="transmembrane region" description="Helical" evidence="14">
    <location>
        <begin position="129"/>
        <end position="156"/>
    </location>
</feature>
<gene>
    <name evidence="15" type="ORF">HIJ39_00345</name>
</gene>
<dbReference type="PANTHER" id="PTHR14269">
    <property type="entry name" value="CDP-DIACYLGLYCEROL--GLYCEROL-3-PHOSPHATE 3-PHOSPHATIDYLTRANSFERASE-RELATED"/>
    <property type="match status" value="1"/>
</dbReference>
<keyword evidence="5 13" id="KW-0808">Transferase</keyword>
<evidence type="ECO:0000256" key="11">
    <source>
        <dbReference type="ARBA" id="ARBA00023264"/>
    </source>
</evidence>
<evidence type="ECO:0000256" key="7">
    <source>
        <dbReference type="ARBA" id="ARBA00022989"/>
    </source>
</evidence>
<reference evidence="15 16" key="1">
    <citation type="submission" date="2020-04" db="EMBL/GenBank/DDBJ databases">
        <authorList>
            <person name="Zhang R."/>
            <person name="Schippers A."/>
        </authorList>
    </citation>
    <scope>NUCLEOTIDE SEQUENCE [LARGE SCALE GENOMIC DNA]</scope>
    <source>
        <strain evidence="15 16">DSM 109850</strain>
    </source>
</reference>
<dbReference type="Proteomes" id="UP000533476">
    <property type="component" value="Unassembled WGS sequence"/>
</dbReference>
<dbReference type="GO" id="GO:0016020">
    <property type="term" value="C:membrane"/>
    <property type="evidence" value="ECO:0007669"/>
    <property type="project" value="UniProtKB-SubCell"/>
</dbReference>
<dbReference type="GO" id="GO:0006655">
    <property type="term" value="P:phosphatidylglycerol biosynthetic process"/>
    <property type="evidence" value="ECO:0007669"/>
    <property type="project" value="UniProtKB-UniPathway"/>
</dbReference>
<accession>A0A7Y0Q108</accession>
<evidence type="ECO:0000256" key="6">
    <source>
        <dbReference type="ARBA" id="ARBA00022692"/>
    </source>
</evidence>
<keyword evidence="8" id="KW-0443">Lipid metabolism</keyword>
<evidence type="ECO:0000256" key="10">
    <source>
        <dbReference type="ARBA" id="ARBA00023209"/>
    </source>
</evidence>
<organism evidence="15 16">
    <name type="scientific">Sulfobacillus harzensis</name>
    <dbReference type="NCBI Taxonomy" id="2729629"/>
    <lineage>
        <taxon>Bacteria</taxon>
        <taxon>Bacillati</taxon>
        <taxon>Bacillota</taxon>
        <taxon>Clostridia</taxon>
        <taxon>Eubacteriales</taxon>
        <taxon>Clostridiales Family XVII. Incertae Sedis</taxon>
        <taxon>Sulfobacillus</taxon>
    </lineage>
</organism>
<proteinExistence type="inferred from homology"/>
<evidence type="ECO:0000256" key="4">
    <source>
        <dbReference type="ARBA" id="ARBA00022516"/>
    </source>
</evidence>
<evidence type="ECO:0000256" key="3">
    <source>
        <dbReference type="ARBA" id="ARBA00010441"/>
    </source>
</evidence>
<dbReference type="InterPro" id="IPR000462">
    <property type="entry name" value="CDP-OH_P_trans"/>
</dbReference>
<dbReference type="InterPro" id="IPR050324">
    <property type="entry name" value="CDP-alcohol_PTase-I"/>
</dbReference>
<dbReference type="InterPro" id="IPR048254">
    <property type="entry name" value="CDP_ALCOHOL_P_TRANSF_CS"/>
</dbReference>
<evidence type="ECO:0000256" key="13">
    <source>
        <dbReference type="RuleBase" id="RU003750"/>
    </source>
</evidence>
<dbReference type="PROSITE" id="PS00379">
    <property type="entry name" value="CDP_ALCOHOL_P_TRANSF"/>
    <property type="match status" value="1"/>
</dbReference>
<keyword evidence="6 14" id="KW-0812">Transmembrane</keyword>
<protein>
    <recommendedName>
        <fullName evidence="12">Phosphatidylglycerophosphate synthase</fullName>
    </recommendedName>
</protein>
<feature type="transmembrane region" description="Helical" evidence="14">
    <location>
        <begin position="89"/>
        <end position="109"/>
    </location>
</feature>
<keyword evidence="9 14" id="KW-0472">Membrane</keyword>
<evidence type="ECO:0000256" key="12">
    <source>
        <dbReference type="ARBA" id="ARBA00033018"/>
    </source>
</evidence>
<dbReference type="AlphaFoldDB" id="A0A7Y0Q108"/>
<dbReference type="Pfam" id="PF01066">
    <property type="entry name" value="CDP-OH_P_transf"/>
    <property type="match status" value="1"/>
</dbReference>
<evidence type="ECO:0000256" key="2">
    <source>
        <dbReference type="ARBA" id="ARBA00004141"/>
    </source>
</evidence>
<dbReference type="Gene3D" id="1.20.120.1760">
    <property type="match status" value="1"/>
</dbReference>
<comment type="function">
    <text evidence="1">This protein catalyzes the committed step to the synthesis of the acidic phospholipids.</text>
</comment>
<comment type="subcellular location">
    <subcellularLocation>
        <location evidence="2">Membrane</location>
        <topology evidence="2">Multi-pass membrane protein</topology>
    </subcellularLocation>
</comment>
<evidence type="ECO:0000256" key="9">
    <source>
        <dbReference type="ARBA" id="ARBA00023136"/>
    </source>
</evidence>
<evidence type="ECO:0000256" key="14">
    <source>
        <dbReference type="SAM" id="Phobius"/>
    </source>
</evidence>
<dbReference type="RefSeq" id="WP_169095524.1">
    <property type="nucleotide sequence ID" value="NZ_JABBVZ010000001.1"/>
</dbReference>
<evidence type="ECO:0000313" key="15">
    <source>
        <dbReference type="EMBL" id="NMP20810.1"/>
    </source>
</evidence>
<dbReference type="GO" id="GO:0008444">
    <property type="term" value="F:CDP-diacylglycerol-glycerol-3-phosphate 3-phosphatidyltransferase activity"/>
    <property type="evidence" value="ECO:0007669"/>
    <property type="project" value="InterPro"/>
</dbReference>
<dbReference type="PIRSF" id="PIRSF000847">
    <property type="entry name" value="Phos_ph_gly_syn"/>
    <property type="match status" value="1"/>
</dbReference>
<evidence type="ECO:0000313" key="16">
    <source>
        <dbReference type="Proteomes" id="UP000533476"/>
    </source>
</evidence>